<reference evidence="2 3" key="1">
    <citation type="submission" date="2016-11" db="EMBL/GenBank/DDBJ databases">
        <authorList>
            <person name="Jaros S."/>
            <person name="Januszkiewicz K."/>
            <person name="Wedrychowicz H."/>
        </authorList>
    </citation>
    <scope>NUCLEOTIDE SEQUENCE [LARGE SCALE GENOMIC DNA]</scope>
    <source>
        <strain evidence="2 3">GAS95</strain>
    </source>
</reference>
<sequence>MSLLHLDSIANALPAAWRSTVLGQVGPARIKVLRMDESAYDEETHDYNEGLLVISGQMRLSVAGETIAVEAGQMYVAQAGVPHAVLPGSHGTLVIVDV</sequence>
<dbReference type="RefSeq" id="WP_074293667.1">
    <property type="nucleotide sequence ID" value="NZ_FSRU01000001.1"/>
</dbReference>
<proteinExistence type="predicted"/>
<dbReference type="InterPro" id="IPR011051">
    <property type="entry name" value="RmlC_Cupin_sf"/>
</dbReference>
<dbReference type="InterPro" id="IPR014710">
    <property type="entry name" value="RmlC-like_jellyroll"/>
</dbReference>
<dbReference type="Gene3D" id="2.60.120.10">
    <property type="entry name" value="Jelly Rolls"/>
    <property type="match status" value="1"/>
</dbReference>
<dbReference type="Pfam" id="PF07883">
    <property type="entry name" value="Cupin_2"/>
    <property type="match status" value="1"/>
</dbReference>
<evidence type="ECO:0000313" key="2">
    <source>
        <dbReference type="EMBL" id="SIN90820.1"/>
    </source>
</evidence>
<feature type="domain" description="Cupin type-2" evidence="1">
    <location>
        <begin position="42"/>
        <end position="97"/>
    </location>
</feature>
<dbReference type="AlphaFoldDB" id="A0A1N6F6D3"/>
<evidence type="ECO:0000259" key="1">
    <source>
        <dbReference type="Pfam" id="PF07883"/>
    </source>
</evidence>
<keyword evidence="3" id="KW-1185">Reference proteome</keyword>
<dbReference type="EMBL" id="FSRU01000001">
    <property type="protein sequence ID" value="SIN90820.1"/>
    <property type="molecule type" value="Genomic_DNA"/>
</dbReference>
<accession>A0A1N6F6D3</accession>
<organism evidence="2 3">
    <name type="scientific">Paraburkholderia phenazinium</name>
    <dbReference type="NCBI Taxonomy" id="60549"/>
    <lineage>
        <taxon>Bacteria</taxon>
        <taxon>Pseudomonadati</taxon>
        <taxon>Pseudomonadota</taxon>
        <taxon>Betaproteobacteria</taxon>
        <taxon>Burkholderiales</taxon>
        <taxon>Burkholderiaceae</taxon>
        <taxon>Paraburkholderia</taxon>
    </lineage>
</organism>
<gene>
    <name evidence="2" type="ORF">SAMN05444165_0022</name>
</gene>
<evidence type="ECO:0000313" key="3">
    <source>
        <dbReference type="Proteomes" id="UP000185151"/>
    </source>
</evidence>
<name>A0A1N6F6D3_9BURK</name>
<dbReference type="Proteomes" id="UP000185151">
    <property type="component" value="Unassembled WGS sequence"/>
</dbReference>
<dbReference type="OrthoDB" id="9794183at2"/>
<dbReference type="InterPro" id="IPR013096">
    <property type="entry name" value="Cupin_2"/>
</dbReference>
<protein>
    <submittedName>
        <fullName evidence="2">Cupin domain-containing protein</fullName>
    </submittedName>
</protein>
<dbReference type="SUPFAM" id="SSF51182">
    <property type="entry name" value="RmlC-like cupins"/>
    <property type="match status" value="1"/>
</dbReference>